<evidence type="ECO:0000256" key="1">
    <source>
        <dbReference type="SAM" id="MobiDB-lite"/>
    </source>
</evidence>
<protein>
    <submittedName>
        <fullName evidence="2">DUF748 domain-containing protein</fullName>
    </submittedName>
</protein>
<dbReference type="PANTHER" id="PTHR30441">
    <property type="entry name" value="DUF748 DOMAIN-CONTAINING PROTEIN"/>
    <property type="match status" value="1"/>
</dbReference>
<organism evidence="2 3">
    <name type="scientific">Candidatus Marimicrobium litorale</name>
    <dbReference type="NCBI Taxonomy" id="2518991"/>
    <lineage>
        <taxon>Bacteria</taxon>
        <taxon>Pseudomonadati</taxon>
        <taxon>Pseudomonadota</taxon>
        <taxon>Gammaproteobacteria</taxon>
        <taxon>Cellvibrionales</taxon>
        <taxon>Halieaceae</taxon>
        <taxon>Marimicrobium</taxon>
    </lineage>
</organism>
<dbReference type="Pfam" id="PF05359">
    <property type="entry name" value="DUF748"/>
    <property type="match status" value="1"/>
</dbReference>
<proteinExistence type="predicted"/>
<dbReference type="EMBL" id="SHNO01000001">
    <property type="protein sequence ID" value="MCX2976109.1"/>
    <property type="molecule type" value="Genomic_DNA"/>
</dbReference>
<dbReference type="PANTHER" id="PTHR30441:SF8">
    <property type="entry name" value="DUF748 DOMAIN-CONTAINING PROTEIN"/>
    <property type="match status" value="1"/>
</dbReference>
<keyword evidence="3" id="KW-1185">Reference proteome</keyword>
<feature type="compositionally biased region" description="Polar residues" evidence="1">
    <location>
        <begin position="360"/>
        <end position="369"/>
    </location>
</feature>
<comment type="caution">
    <text evidence="2">The sequence shown here is derived from an EMBL/GenBank/DDBJ whole genome shotgun (WGS) entry which is preliminary data.</text>
</comment>
<name>A0ABT3T3L8_9GAMM</name>
<feature type="compositionally biased region" description="Polar residues" evidence="1">
    <location>
        <begin position="338"/>
        <end position="353"/>
    </location>
</feature>
<gene>
    <name evidence="2" type="ORF">EYC82_01895</name>
</gene>
<evidence type="ECO:0000313" key="3">
    <source>
        <dbReference type="Proteomes" id="UP001143304"/>
    </source>
</evidence>
<evidence type="ECO:0000313" key="2">
    <source>
        <dbReference type="EMBL" id="MCX2976109.1"/>
    </source>
</evidence>
<feature type="compositionally biased region" description="Basic and acidic residues" evidence="1">
    <location>
        <begin position="370"/>
        <end position="386"/>
    </location>
</feature>
<reference evidence="2" key="1">
    <citation type="submission" date="2019-02" db="EMBL/GenBank/DDBJ databases">
        <authorList>
            <person name="Li S.-H."/>
        </authorList>
    </citation>
    <scope>NUCLEOTIDE SEQUENCE</scope>
    <source>
        <strain evidence="2">IMCC11814</strain>
    </source>
</reference>
<feature type="region of interest" description="Disordered" evidence="1">
    <location>
        <begin position="338"/>
        <end position="412"/>
    </location>
</feature>
<dbReference type="InterPro" id="IPR008023">
    <property type="entry name" value="DUF748"/>
</dbReference>
<dbReference type="Proteomes" id="UP001143304">
    <property type="component" value="Unassembled WGS sequence"/>
</dbReference>
<accession>A0ABT3T3L8</accession>
<sequence>MHKSLRGLAIVYAIYLFFALVIATPALNILPHNYVRDTYGWTLDTGWVVLNPFKLSLDVVDAALRDTRGEQVLGFSEGSVNLSVASLWNAGWVMDTVKFSNIDLAVARISADTYNFSDLLPEPTKDAELEEKPGAMPPITIHELDLQSDIIVLSDRARDEAYDSNWDGLHIRAEDISTLTTEGKPYSIDLRGDGGGTLHWEGKVSLASGNSNGRLQIENLSLRKLWRLGEPWLGFELTDGRLALAGDYTLDWADTFVYKIDYGRVELANIDILPKDIKALPNTRLMLKALTIDDIAVDSIAQKITIESLVAASLAPEGWMNDAQISLVDMLAPLSASNEQTNSNTAQDDSSQVPDVAATQDATNTATRQVSDHSAEQLSDKAKAETPQRSAAATAPDLPTEPSRQPPDDENDWSVSLAKATLKQGGLRWRSPFTAPELMVVTSASASVNNLHWPPQGDTGVSLQLIVNSEATLTIEGALDLEEGNGSFTYDSEKVRLPWIDPSLPPQFRATVARGELDVEGSATVSGFAPQSAELDGTIRGFGLRMDDDGGRIAGWDLLRITGLRVDVEKRHIVLDKLDIDGNVGRTHIKQDGTLNTSNIWKEDDGEPETISDLPTDAQPWTFSLPEITITDGEIDFWDESLPIQFRTVIVGIEGEVRNIDSQTGESAAVDIKGTVDGYAPVSLKGDLSPFADALAIDLHLTFDSVDMAALSPYTGTYAGYAIDRGLLDLDLQYKMADNQLDGRNSIRIDKLKLGDKVKSDKAADLPLEMALAIMTDSDGVIDMKIPVSGDVASPNFELGGVISQAIFNTIIKVVTSPFTLLAELADSEEDLQRLSFTPGYADLTEQNTGKLDTLGTALEQRPILSLVINGQINQSADTERLQKNILKAQLVTNGLPVEEVEQKNARWEAAIIKRYEDMRGTPRGKDTSVREQYAAVYGAIPITDEQLLALAEERAMNVKAYLLNTVGLAPDRAVVGRPVLNVEQNNFSGVELAIQN</sequence>
<dbReference type="InterPro" id="IPR052894">
    <property type="entry name" value="AsmA-related"/>
</dbReference>
<dbReference type="RefSeq" id="WP_279247862.1">
    <property type="nucleotide sequence ID" value="NZ_SHNO01000001.1"/>
</dbReference>